<dbReference type="SUPFAM" id="SSF63829">
    <property type="entry name" value="Calcium-dependent phosphotriesterase"/>
    <property type="match status" value="3"/>
</dbReference>
<dbReference type="InterPro" id="IPR013431">
    <property type="entry name" value="Delta_60_rpt"/>
</dbReference>
<dbReference type="AlphaFoldDB" id="A0A8T9QFM0"/>
<evidence type="ECO:0000313" key="2">
    <source>
        <dbReference type="EMBL" id="UOQ73633.1"/>
    </source>
</evidence>
<dbReference type="Proteomes" id="UP000831796">
    <property type="component" value="Chromosome"/>
</dbReference>
<dbReference type="Gene3D" id="2.80.10.50">
    <property type="match status" value="6"/>
</dbReference>
<dbReference type="NCBIfam" id="TIGR02608">
    <property type="entry name" value="delta_60_rpt"/>
    <property type="match status" value="10"/>
</dbReference>
<accession>A0A8T9QFM0</accession>
<dbReference type="PANTHER" id="PTHR31778:SF2">
    <property type="entry name" value="BUD SITE SELECTION PROTEIN RAX2"/>
    <property type="match status" value="1"/>
</dbReference>
<sequence>MKKLIYASLGLVLCMGAGPEAAAQAVADPTLGPVTVLQSGIVNNVQQQPDGKYLVGGYFTQVNGTAATGLVRLNADGSLDNAFTSTANNRYPINKIRLLPNGQILLQAYGAITVGGRNFITIAKLNADGSPVTSFSVGSGAPSVSTMEVQADGKILVGGDFTTFNGVTANGLVRLNADGSIDQAFSTALNGGFTRTSSNQATVRSVAVQPDGKILVAGNFDNYNNTGRKGLVRLNANGSLDTSFTPAITTNNTDSEVLAVALDPRTNYVLAFRSGFSVQQILRMTTTGALDNTFTTQSTFNCLSYSSTNSEEFAVDSNGRVIVSGCFVNYGGVASGNNFVTRFLSNGQRDTQFAVGQQLDSRATCVKVLANDDVLLGGEFSRYGSIRNVNLVRLNSAAQALATPRPALMADGAVEDVVQQPDGKLLVGGKFWQINGQAAGNIARLNLDGTLDNSFQLNGVDGQVRKIAVRDNGRIVVAGDFTTVGTQASPMVAQLLANGSPDASFATAGTATSAGAYTSNVHALALQADGSLLIGGPSTTLGNFYGPLHRVLTNGAVDAAYSNQIGQFPEVLSLAALPSGKHYVGFRGSSPAALVRLNANGSLDNTFTAGTSTGYVVINDLVVLPNEKVLAGGSFSNYGGTARTNLVQLNANGTVDAAFVPPVLSGTGITSLARYANGRILIGGGSLSVDGISRGTVARLNPNGSYDASFSSTLRSGYNAYVTLQADESALVYSTSLYFGSTPNQTLPLVRLTAPNVLSVSSRQSTARTEAWPVPAHSELHVQVEAAAQPRSLELLDATGRVVLSRAIREAEPVVPVSQLRAGLYLLRVNYANGSVTRPVAVE</sequence>
<organism evidence="2 3">
    <name type="scientific">Hymenobacter cellulosilyticus</name>
    <dbReference type="NCBI Taxonomy" id="2932248"/>
    <lineage>
        <taxon>Bacteria</taxon>
        <taxon>Pseudomonadati</taxon>
        <taxon>Bacteroidota</taxon>
        <taxon>Cytophagia</taxon>
        <taxon>Cytophagales</taxon>
        <taxon>Hymenobacteraceae</taxon>
        <taxon>Hymenobacter</taxon>
    </lineage>
</organism>
<dbReference type="GO" id="GO:1902929">
    <property type="term" value="C:plasma membrane of growing cell tip"/>
    <property type="evidence" value="ECO:0007669"/>
    <property type="project" value="TreeGrafter"/>
</dbReference>
<dbReference type="KEGG" id="hcu:MUN79_06825"/>
<gene>
    <name evidence="2" type="ORF">MUN79_06825</name>
</gene>
<evidence type="ECO:0000313" key="3">
    <source>
        <dbReference type="Proteomes" id="UP000831796"/>
    </source>
</evidence>
<dbReference type="EMBL" id="CP095046">
    <property type="protein sequence ID" value="UOQ73633.1"/>
    <property type="molecule type" value="Genomic_DNA"/>
</dbReference>
<name>A0A8T9QFM0_9BACT</name>
<keyword evidence="3" id="KW-1185">Reference proteome</keyword>
<dbReference type="Pfam" id="PF17164">
    <property type="entry name" value="DUF5122"/>
    <property type="match status" value="9"/>
</dbReference>
<dbReference type="RefSeq" id="WP_244676984.1">
    <property type="nucleotide sequence ID" value="NZ_CP095046.1"/>
</dbReference>
<protein>
    <submittedName>
        <fullName evidence="2">T9SS type A sorting domain-containing protein</fullName>
    </submittedName>
</protein>
<feature type="chain" id="PRO_5035902486" evidence="1">
    <location>
        <begin position="23"/>
        <end position="843"/>
    </location>
</feature>
<feature type="signal peptide" evidence="1">
    <location>
        <begin position="1"/>
        <end position="22"/>
    </location>
</feature>
<dbReference type="InterPro" id="IPR026444">
    <property type="entry name" value="Secre_tail"/>
</dbReference>
<reference evidence="2" key="1">
    <citation type="submission" date="2022-04" db="EMBL/GenBank/DDBJ databases">
        <title>Hymenobacter sp. isolated from the air.</title>
        <authorList>
            <person name="Won M."/>
            <person name="Lee C.-M."/>
            <person name="Woen H.-Y."/>
            <person name="Kwon S.-W."/>
        </authorList>
    </citation>
    <scope>NUCLEOTIDE SEQUENCE</scope>
    <source>
        <strain evidence="2">5116S-3</strain>
    </source>
</reference>
<keyword evidence="1" id="KW-0732">Signal</keyword>
<dbReference type="PANTHER" id="PTHR31778">
    <property type="entry name" value="BUD SITE SELECTION PROTEIN RAX2"/>
    <property type="match status" value="1"/>
</dbReference>
<dbReference type="NCBIfam" id="TIGR04183">
    <property type="entry name" value="Por_Secre_tail"/>
    <property type="match status" value="1"/>
</dbReference>
<evidence type="ECO:0000256" key="1">
    <source>
        <dbReference type="SAM" id="SignalP"/>
    </source>
</evidence>
<proteinExistence type="predicted"/>